<evidence type="ECO:0000313" key="1">
    <source>
        <dbReference type="EMBL" id="CAG8457817.1"/>
    </source>
</evidence>
<keyword evidence="2" id="KW-1185">Reference proteome</keyword>
<reference evidence="1" key="1">
    <citation type="submission" date="2021-06" db="EMBL/GenBank/DDBJ databases">
        <authorList>
            <person name="Kallberg Y."/>
            <person name="Tangrot J."/>
            <person name="Rosling A."/>
        </authorList>
    </citation>
    <scope>NUCLEOTIDE SEQUENCE</scope>
    <source>
        <strain evidence="1">MA453B</strain>
    </source>
</reference>
<dbReference type="OrthoDB" id="2362960at2759"/>
<dbReference type="Gene3D" id="1.10.510.10">
    <property type="entry name" value="Transferase(Phosphotransferase) domain 1"/>
    <property type="match status" value="1"/>
</dbReference>
<proteinExistence type="predicted"/>
<gene>
    <name evidence="1" type="ORF">DERYTH_LOCUS856</name>
</gene>
<sequence length="249" mass="28820">MILAREKTYPAWCQECGARYFKENFHNWTSGDENIDKLIREIQLNSKLPVDFVEWIPYENIEEQAKIIGNSGFGTIYEAFWKEGPITGISANESMFKRTKGIQTGYKTGRSPIIRCYGLTKRPVRSCIAEDFYEYMLVLQCAKFGNLKNYISKNFNNMKWLEETKRHKDTKIDNADKLRNIQKVESHTGSELSINIHQNSETNTGSTMSAIENKNIQEAKSRTESELSINIHDLNTESIMFVIENNFMV</sequence>
<dbReference type="EMBL" id="CAJVPY010000207">
    <property type="protein sequence ID" value="CAG8457817.1"/>
    <property type="molecule type" value="Genomic_DNA"/>
</dbReference>
<evidence type="ECO:0000313" key="2">
    <source>
        <dbReference type="Proteomes" id="UP000789405"/>
    </source>
</evidence>
<accession>A0A9N8VPQ0</accession>
<comment type="caution">
    <text evidence="1">The sequence shown here is derived from an EMBL/GenBank/DDBJ whole genome shotgun (WGS) entry which is preliminary data.</text>
</comment>
<name>A0A9N8VPQ0_9GLOM</name>
<dbReference type="AlphaFoldDB" id="A0A9N8VPQ0"/>
<protein>
    <submittedName>
        <fullName evidence="1">22587_t:CDS:1</fullName>
    </submittedName>
</protein>
<dbReference type="Proteomes" id="UP000789405">
    <property type="component" value="Unassembled WGS sequence"/>
</dbReference>
<organism evidence="1 2">
    <name type="scientific">Dentiscutata erythropus</name>
    <dbReference type="NCBI Taxonomy" id="1348616"/>
    <lineage>
        <taxon>Eukaryota</taxon>
        <taxon>Fungi</taxon>
        <taxon>Fungi incertae sedis</taxon>
        <taxon>Mucoromycota</taxon>
        <taxon>Glomeromycotina</taxon>
        <taxon>Glomeromycetes</taxon>
        <taxon>Diversisporales</taxon>
        <taxon>Gigasporaceae</taxon>
        <taxon>Dentiscutata</taxon>
    </lineage>
</organism>